<name>A0AAU9JLS8_9CILI</name>
<gene>
    <name evidence="2" type="ORF">BSTOLATCC_MIC31827</name>
</gene>
<evidence type="ECO:0000313" key="3">
    <source>
        <dbReference type="Proteomes" id="UP001162131"/>
    </source>
</evidence>
<feature type="chain" id="PRO_5043874386" evidence="1">
    <location>
        <begin position="22"/>
        <end position="99"/>
    </location>
</feature>
<comment type="caution">
    <text evidence="2">The sequence shown here is derived from an EMBL/GenBank/DDBJ whole genome shotgun (WGS) entry which is preliminary data.</text>
</comment>
<dbReference type="Pfam" id="PF16029">
    <property type="entry name" value="DUF4787"/>
    <property type="match status" value="1"/>
</dbReference>
<keyword evidence="3" id="KW-1185">Reference proteome</keyword>
<feature type="signal peptide" evidence="1">
    <location>
        <begin position="1"/>
        <end position="21"/>
    </location>
</feature>
<evidence type="ECO:0000256" key="1">
    <source>
        <dbReference type="SAM" id="SignalP"/>
    </source>
</evidence>
<protein>
    <submittedName>
        <fullName evidence="2">Uncharacterized protein</fullName>
    </submittedName>
</protein>
<keyword evidence="1" id="KW-0732">Signal</keyword>
<evidence type="ECO:0000313" key="2">
    <source>
        <dbReference type="EMBL" id="CAG9322710.1"/>
    </source>
</evidence>
<dbReference type="Proteomes" id="UP001162131">
    <property type="component" value="Unassembled WGS sequence"/>
</dbReference>
<reference evidence="2" key="1">
    <citation type="submission" date="2021-09" db="EMBL/GenBank/DDBJ databases">
        <authorList>
            <consortium name="AG Swart"/>
            <person name="Singh M."/>
            <person name="Singh A."/>
            <person name="Seah K."/>
            <person name="Emmerich C."/>
        </authorList>
    </citation>
    <scope>NUCLEOTIDE SEQUENCE</scope>
    <source>
        <strain evidence="2">ATCC30299</strain>
    </source>
</reference>
<dbReference type="AlphaFoldDB" id="A0AAU9JLS8"/>
<accession>A0AAU9JLS8</accession>
<dbReference type="InterPro" id="IPR031985">
    <property type="entry name" value="DUF4787"/>
</dbReference>
<proteinExistence type="predicted"/>
<sequence>MKLIGLLIIILLLTHTDGAKAKFKDMKIRKNECLNYDACKFDKTENCLNRCLSEKCYLEFYGNSPLEEGQVDREKYRVFNECLKNEEKELRNRWRNEEL</sequence>
<dbReference type="EMBL" id="CAJZBQ010000032">
    <property type="protein sequence ID" value="CAG9322710.1"/>
    <property type="molecule type" value="Genomic_DNA"/>
</dbReference>
<organism evidence="2 3">
    <name type="scientific">Blepharisma stoltei</name>
    <dbReference type="NCBI Taxonomy" id="1481888"/>
    <lineage>
        <taxon>Eukaryota</taxon>
        <taxon>Sar</taxon>
        <taxon>Alveolata</taxon>
        <taxon>Ciliophora</taxon>
        <taxon>Postciliodesmatophora</taxon>
        <taxon>Heterotrichea</taxon>
        <taxon>Heterotrichida</taxon>
        <taxon>Blepharismidae</taxon>
        <taxon>Blepharisma</taxon>
    </lineage>
</organism>